<dbReference type="GO" id="GO:0051536">
    <property type="term" value="F:iron-sulfur cluster binding"/>
    <property type="evidence" value="ECO:0007669"/>
    <property type="project" value="InterPro"/>
</dbReference>
<dbReference type="GO" id="GO:0006171">
    <property type="term" value="P:cAMP biosynthetic process"/>
    <property type="evidence" value="ECO:0007669"/>
    <property type="project" value="TreeGrafter"/>
</dbReference>
<dbReference type="Gene3D" id="3.10.20.30">
    <property type="match status" value="1"/>
</dbReference>
<accession>A0AAE3EQC3</accession>
<keyword evidence="4" id="KW-0561">Oxygen transport</keyword>
<dbReference type="PROSITE" id="PS50125">
    <property type="entry name" value="GUANYLATE_CYCLASE_2"/>
    <property type="match status" value="1"/>
</dbReference>
<keyword evidence="3" id="KW-0472">Membrane</keyword>
<dbReference type="CDD" id="cd00207">
    <property type="entry name" value="fer2"/>
    <property type="match status" value="1"/>
</dbReference>
<evidence type="ECO:0000256" key="4">
    <source>
        <dbReference type="RuleBase" id="RU000356"/>
    </source>
</evidence>
<comment type="subcellular location">
    <subcellularLocation>
        <location evidence="1">Cell membrane</location>
        <topology evidence="1">Multi-pass membrane protein</topology>
    </subcellularLocation>
</comment>
<evidence type="ECO:0000313" key="8">
    <source>
        <dbReference type="Proteomes" id="UP001199795"/>
    </source>
</evidence>
<dbReference type="SUPFAM" id="SSF54292">
    <property type="entry name" value="2Fe-2S ferredoxin-like"/>
    <property type="match status" value="1"/>
</dbReference>
<evidence type="ECO:0000256" key="3">
    <source>
        <dbReference type="ARBA" id="ARBA00023136"/>
    </source>
</evidence>
<dbReference type="SUPFAM" id="SSF46458">
    <property type="entry name" value="Globin-like"/>
    <property type="match status" value="1"/>
</dbReference>
<feature type="domain" description="Globin" evidence="5">
    <location>
        <begin position="307"/>
        <end position="442"/>
    </location>
</feature>
<dbReference type="EMBL" id="JAKKDU010000007">
    <property type="protein sequence ID" value="MCF7568140.1"/>
    <property type="molecule type" value="Genomic_DNA"/>
</dbReference>
<keyword evidence="4" id="KW-0479">Metal-binding</keyword>
<dbReference type="InterPro" id="IPR000971">
    <property type="entry name" value="Globin"/>
</dbReference>
<dbReference type="InterPro" id="IPR009050">
    <property type="entry name" value="Globin-like_sf"/>
</dbReference>
<dbReference type="Pfam" id="PF00042">
    <property type="entry name" value="Globin"/>
    <property type="match status" value="1"/>
</dbReference>
<dbReference type="GO" id="GO:0005344">
    <property type="term" value="F:oxygen carrier activity"/>
    <property type="evidence" value="ECO:0007669"/>
    <property type="project" value="UniProtKB-KW"/>
</dbReference>
<sequence>MPTTNTPLITYTGISQQIEHHDMEATLLECSITNQIPHIHECGGNGQCTTCRIRVIEGHHNLNTRTQKEQEIARLRKWDPSIRLACQCYAKGNVSIERLVWTNSEVNKLQLETVPEGVAEERAIAILFCDIRGFTKMTSKNSSFDVAHILNRFYTVLGDPILINNGIIYQYVGDEIIGLFGVSGGIKSKNSTDAVRAALGMQYAIERLNRIELVDFDVNIKMGIGVNFGKAYIGHLGHPKHKQFAVVGDPVNTASRIQSYNKKALSSILISDSILKGIPADTLDIGRSFSSQMDGHNHETIIHELLGFQNVDIQLELQQSLDFLLKNEDVFAEKFYGKLFDKAPDTQSLFKNNMSSQGRLLTHMLGGIVYSMSRPESLTMGLQLLGKSHVRYGVQTEHYPVVLECLLETIQEELGEMYSDKLLSAWEQALEKVTSEMKRYAKDEH</sequence>
<name>A0AAE3EQC3_9FLAO</name>
<evidence type="ECO:0000313" key="7">
    <source>
        <dbReference type="EMBL" id="MCF7568140.1"/>
    </source>
</evidence>
<dbReference type="InterPro" id="IPR012675">
    <property type="entry name" value="Beta-grasp_dom_sf"/>
</dbReference>
<keyword evidence="2" id="KW-1003">Cell membrane</keyword>
<dbReference type="AlphaFoldDB" id="A0AAE3EQC3"/>
<keyword evidence="8" id="KW-1185">Reference proteome</keyword>
<dbReference type="Pfam" id="PF00111">
    <property type="entry name" value="Fer2"/>
    <property type="match status" value="1"/>
</dbReference>
<dbReference type="Pfam" id="PF00211">
    <property type="entry name" value="Guanylate_cyc"/>
    <property type="match status" value="1"/>
</dbReference>
<dbReference type="PANTHER" id="PTHR43081">
    <property type="entry name" value="ADENYLATE CYCLASE, TERMINAL-DIFFERENTIATION SPECIFIC-RELATED"/>
    <property type="match status" value="1"/>
</dbReference>
<feature type="domain" description="Guanylate cyclase" evidence="6">
    <location>
        <begin position="125"/>
        <end position="258"/>
    </location>
</feature>
<dbReference type="SMART" id="SM00044">
    <property type="entry name" value="CYCc"/>
    <property type="match status" value="1"/>
</dbReference>
<comment type="similarity">
    <text evidence="4">Belongs to the globin family.</text>
</comment>
<dbReference type="PROSITE" id="PS01033">
    <property type="entry name" value="GLOBIN"/>
    <property type="match status" value="1"/>
</dbReference>
<keyword evidence="4" id="KW-0408">Iron</keyword>
<dbReference type="InterPro" id="IPR001054">
    <property type="entry name" value="A/G_cyclase"/>
</dbReference>
<keyword evidence="4" id="KW-0813">Transport</keyword>
<dbReference type="GO" id="GO:0019825">
    <property type="term" value="F:oxygen binding"/>
    <property type="evidence" value="ECO:0007669"/>
    <property type="project" value="InterPro"/>
</dbReference>
<dbReference type="Gene3D" id="1.10.490.10">
    <property type="entry name" value="Globins"/>
    <property type="match status" value="1"/>
</dbReference>
<organism evidence="7 8">
    <name type="scientific">Wocania arenilitoris</name>
    <dbReference type="NCBI Taxonomy" id="2044858"/>
    <lineage>
        <taxon>Bacteria</taxon>
        <taxon>Pseudomonadati</taxon>
        <taxon>Bacteroidota</taxon>
        <taxon>Flavobacteriia</taxon>
        <taxon>Flavobacteriales</taxon>
        <taxon>Flavobacteriaceae</taxon>
        <taxon>Wocania</taxon>
    </lineage>
</organism>
<dbReference type="PANTHER" id="PTHR43081:SF17">
    <property type="entry name" value="BLL5647 PROTEIN"/>
    <property type="match status" value="1"/>
</dbReference>
<evidence type="ECO:0000259" key="5">
    <source>
        <dbReference type="PROSITE" id="PS01033"/>
    </source>
</evidence>
<dbReference type="GO" id="GO:0005886">
    <property type="term" value="C:plasma membrane"/>
    <property type="evidence" value="ECO:0007669"/>
    <property type="project" value="UniProtKB-SubCell"/>
</dbReference>
<dbReference type="Gene3D" id="3.30.70.1230">
    <property type="entry name" value="Nucleotide cyclase"/>
    <property type="match status" value="1"/>
</dbReference>
<gene>
    <name evidence="7" type="ORF">L3X37_07160</name>
</gene>
<dbReference type="RefSeq" id="WP_237239488.1">
    <property type="nucleotide sequence ID" value="NZ_JAKKDU010000007.1"/>
</dbReference>
<protein>
    <submittedName>
        <fullName evidence="7">2Fe-2S iron-sulfur cluster-binding protein</fullName>
    </submittedName>
</protein>
<comment type="caution">
    <text evidence="7">The sequence shown here is derived from an EMBL/GenBank/DDBJ whole genome shotgun (WGS) entry which is preliminary data.</text>
</comment>
<evidence type="ECO:0000256" key="2">
    <source>
        <dbReference type="ARBA" id="ARBA00022475"/>
    </source>
</evidence>
<dbReference type="InterPro" id="IPR050697">
    <property type="entry name" value="Adenylyl/Guanylyl_Cyclase_3/4"/>
</dbReference>
<proteinExistence type="inferred from homology"/>
<evidence type="ECO:0000259" key="6">
    <source>
        <dbReference type="PROSITE" id="PS50125"/>
    </source>
</evidence>
<dbReference type="InterPro" id="IPR036010">
    <property type="entry name" value="2Fe-2S_ferredoxin-like_sf"/>
</dbReference>
<dbReference type="CDD" id="cd07302">
    <property type="entry name" value="CHD"/>
    <property type="match status" value="1"/>
</dbReference>
<dbReference type="InterPro" id="IPR001041">
    <property type="entry name" value="2Fe-2S_ferredoxin-type"/>
</dbReference>
<dbReference type="InterPro" id="IPR029787">
    <property type="entry name" value="Nucleotide_cyclase"/>
</dbReference>
<dbReference type="GO" id="GO:0004016">
    <property type="term" value="F:adenylate cyclase activity"/>
    <property type="evidence" value="ECO:0007669"/>
    <property type="project" value="UniProtKB-ARBA"/>
</dbReference>
<keyword evidence="4" id="KW-0349">Heme</keyword>
<dbReference type="SUPFAM" id="SSF55073">
    <property type="entry name" value="Nucleotide cyclase"/>
    <property type="match status" value="1"/>
</dbReference>
<reference evidence="7" key="1">
    <citation type="submission" date="2022-01" db="EMBL/GenBank/DDBJ databases">
        <title>Draft genome sequence of Sabulilitoribacter arenilitoris KCTC 52401.</title>
        <authorList>
            <person name="Oh J.-S."/>
        </authorList>
    </citation>
    <scope>NUCLEOTIDE SEQUENCE</scope>
    <source>
        <strain evidence="7">HMF6543</strain>
    </source>
</reference>
<dbReference type="InterPro" id="IPR012292">
    <property type="entry name" value="Globin/Proto"/>
</dbReference>
<dbReference type="Proteomes" id="UP001199795">
    <property type="component" value="Unassembled WGS sequence"/>
</dbReference>
<dbReference type="GO" id="GO:0020037">
    <property type="term" value="F:heme binding"/>
    <property type="evidence" value="ECO:0007669"/>
    <property type="project" value="InterPro"/>
</dbReference>
<evidence type="ECO:0000256" key="1">
    <source>
        <dbReference type="ARBA" id="ARBA00004651"/>
    </source>
</evidence>
<dbReference type="GO" id="GO:0035556">
    <property type="term" value="P:intracellular signal transduction"/>
    <property type="evidence" value="ECO:0007669"/>
    <property type="project" value="InterPro"/>
</dbReference>